<sequence length="596" mass="68960">MIWTAAEDYSFRPVFMAFDREGKADLYLNSVIGWTHKWYGGGSLEALPRAFEGAAFQDLYDTVYWLCMETCVYEQEREDRPAVPELRREYARRILRDSGSDGEQELAVTLRNAHFGKALGGRTVLLPKEQRLVRDMDMKGKLTEAELEARIRMILREYFHFRCDVPEEGIGTGRRRHFRRGKLFLKKPAVRFMITRLDDPEEDYEEEAGEEKDKDPGRKNGKKPGEKEGEGKEGRTGRLGNFLGELWEAGRDEWSREYIETCFGSPVYHVRELQRIESLLCTGSHEGCHLYFTKGERRITAGSGSPRGRLEKEAQGRQRIALEQEKKNREYYEAHRDVHQNCILRLKEQIANTLLIEQEPESVTARMGKLNGRRVWRERRLGDMRVFDREIINDTAPFSVDIMLDGSASQLHRQEMIASQGYIIAESLRLCRIPVQVYSFCSFCGYTVFNILREYKDRDGNRDMFRYSACGWNRDGLALRGAGYLMEQSQYPNRLLIILTDASPNDDKKIPSQGVWFKKTEYEAETGIRDAADEVRKLKKKGIRVIGVFYGLDQELEGARKIYGSSFVRIRDAGQLADTVGGLIREEVRRMEESCQ</sequence>
<feature type="compositionally biased region" description="Basic and acidic residues" evidence="1">
    <location>
        <begin position="211"/>
        <end position="236"/>
    </location>
</feature>
<evidence type="ECO:0008006" key="4">
    <source>
        <dbReference type="Google" id="ProtNLM"/>
    </source>
</evidence>
<reference evidence="2 3" key="1">
    <citation type="submission" date="2011-04" db="EMBL/GenBank/DDBJ databases">
        <title>The Genome Sequence of Clostridium citroniae WAL-19142.</title>
        <authorList>
            <consortium name="The Broad Institute Genome Sequencing Platform"/>
            <person name="Earl A."/>
            <person name="Ward D."/>
            <person name="Feldgarden M."/>
            <person name="Gevers D."/>
            <person name="Warren Y.A."/>
            <person name="Tyrrell K.L."/>
            <person name="Citron D.M."/>
            <person name="Goldstein E.J."/>
            <person name="Daigneault M."/>
            <person name="Allen-Vercoe E."/>
            <person name="Young S.K."/>
            <person name="Zeng Q."/>
            <person name="Gargeya S."/>
            <person name="Fitzgerald M."/>
            <person name="Haas B."/>
            <person name="Abouelleil A."/>
            <person name="Alvarado L."/>
            <person name="Arachchi H.M."/>
            <person name="Berlin A."/>
            <person name="Brown A."/>
            <person name="Chapman S.B."/>
            <person name="Chen Z."/>
            <person name="Dunbar C."/>
            <person name="Freedman E."/>
            <person name="Gearin G."/>
            <person name="Gellesch M."/>
            <person name="Goldberg J."/>
            <person name="Griggs A."/>
            <person name="Gujja S."/>
            <person name="Heilman E.R."/>
            <person name="Heiman D."/>
            <person name="Howarth C."/>
            <person name="Larson L."/>
            <person name="Lui A."/>
            <person name="MacDonald P.J."/>
            <person name="Mehta T."/>
            <person name="Montmayeur A."/>
            <person name="Murphy C."/>
            <person name="Neiman D."/>
            <person name="Pearson M."/>
            <person name="Priest M."/>
            <person name="Roberts A."/>
            <person name="Saif S."/>
            <person name="Shea T."/>
            <person name="Shenoy N."/>
            <person name="Sisk P."/>
            <person name="Stolte C."/>
            <person name="Sykes S."/>
            <person name="White J."/>
            <person name="Yandava C."/>
            <person name="Wortman J."/>
            <person name="Nusbaum C."/>
            <person name="Birren B."/>
        </authorList>
    </citation>
    <scope>NUCLEOTIDE SEQUENCE [LARGE SCALE GENOMIC DNA]</scope>
    <source>
        <strain evidence="2 3">WAL-19142</strain>
    </source>
</reference>
<dbReference type="GeneID" id="93161791"/>
<comment type="caution">
    <text evidence="2">The sequence shown here is derived from an EMBL/GenBank/DDBJ whole genome shotgun (WGS) entry which is preliminary data.</text>
</comment>
<dbReference type="AlphaFoldDB" id="A0A0J9C514"/>
<dbReference type="PANTHER" id="PTHR41248:SF1">
    <property type="entry name" value="NORD PROTEIN"/>
    <property type="match status" value="1"/>
</dbReference>
<name>A0A0J9C514_9FIRM</name>
<dbReference type="OrthoDB" id="1632179at2"/>
<dbReference type="RefSeq" id="WP_048929857.1">
    <property type="nucleotide sequence ID" value="NZ_KQ235877.1"/>
</dbReference>
<evidence type="ECO:0000313" key="3">
    <source>
        <dbReference type="Proteomes" id="UP000037392"/>
    </source>
</evidence>
<dbReference type="InterPro" id="IPR051928">
    <property type="entry name" value="NorD/CobT"/>
</dbReference>
<dbReference type="EMBL" id="ADLK01000019">
    <property type="protein sequence ID" value="KMW20252.1"/>
    <property type="molecule type" value="Genomic_DNA"/>
</dbReference>
<accession>A0A0J9C514</accession>
<evidence type="ECO:0000256" key="1">
    <source>
        <dbReference type="SAM" id="MobiDB-lite"/>
    </source>
</evidence>
<dbReference type="Gene3D" id="3.40.50.410">
    <property type="entry name" value="von Willebrand factor, type A domain"/>
    <property type="match status" value="1"/>
</dbReference>
<dbReference type="InterPro" id="IPR036465">
    <property type="entry name" value="vWFA_dom_sf"/>
</dbReference>
<feature type="region of interest" description="Disordered" evidence="1">
    <location>
        <begin position="201"/>
        <end position="237"/>
    </location>
</feature>
<gene>
    <name evidence="2" type="ORF">HMPREF9470_02267</name>
</gene>
<evidence type="ECO:0000313" key="2">
    <source>
        <dbReference type="EMBL" id="KMW20252.1"/>
    </source>
</evidence>
<protein>
    <recommendedName>
        <fullName evidence="4">VWFA domain-containing protein</fullName>
    </recommendedName>
</protein>
<dbReference type="Proteomes" id="UP000037392">
    <property type="component" value="Unassembled WGS sequence"/>
</dbReference>
<dbReference type="SUPFAM" id="SSF53300">
    <property type="entry name" value="vWA-like"/>
    <property type="match status" value="1"/>
</dbReference>
<organism evidence="2 3">
    <name type="scientific">[Clostridium] citroniae WAL-19142</name>
    <dbReference type="NCBI Taxonomy" id="742734"/>
    <lineage>
        <taxon>Bacteria</taxon>
        <taxon>Bacillati</taxon>
        <taxon>Bacillota</taxon>
        <taxon>Clostridia</taxon>
        <taxon>Lachnospirales</taxon>
        <taxon>Lachnospiraceae</taxon>
        <taxon>Enterocloster</taxon>
    </lineage>
</organism>
<dbReference type="PANTHER" id="PTHR41248">
    <property type="entry name" value="NORD PROTEIN"/>
    <property type="match status" value="1"/>
</dbReference>
<dbReference type="PATRIC" id="fig|742734.4.peg.2441"/>
<proteinExistence type="predicted"/>
<feature type="compositionally biased region" description="Acidic residues" evidence="1">
    <location>
        <begin position="201"/>
        <end position="210"/>
    </location>
</feature>